<evidence type="ECO:0000256" key="3">
    <source>
        <dbReference type="ARBA" id="ARBA00022475"/>
    </source>
</evidence>
<evidence type="ECO:0000256" key="1">
    <source>
        <dbReference type="ARBA" id="ARBA00004651"/>
    </source>
</evidence>
<dbReference type="InterPro" id="IPR027417">
    <property type="entry name" value="P-loop_NTPase"/>
</dbReference>
<dbReference type="InterPro" id="IPR036640">
    <property type="entry name" value="ABC1_TM_sf"/>
</dbReference>
<feature type="domain" description="ABC transmembrane type-1" evidence="13">
    <location>
        <begin position="172"/>
        <end position="445"/>
    </location>
</feature>
<keyword evidence="6" id="KW-0378">Hydrolase</keyword>
<dbReference type="GO" id="GO:0005886">
    <property type="term" value="C:plasma membrane"/>
    <property type="evidence" value="ECO:0007669"/>
    <property type="project" value="UniProtKB-SubCell"/>
</dbReference>
<evidence type="ECO:0000256" key="10">
    <source>
        <dbReference type="ARBA" id="ARBA00023136"/>
    </source>
</evidence>
<evidence type="ECO:0000259" key="13">
    <source>
        <dbReference type="PROSITE" id="PS50929"/>
    </source>
</evidence>
<name>A0A964BMQ1_9CYAN</name>
<dbReference type="Pfam" id="PF00005">
    <property type="entry name" value="ABC_tran"/>
    <property type="match status" value="1"/>
</dbReference>
<keyword evidence="3" id="KW-1003">Cell membrane</keyword>
<feature type="domain" description="Peptidase C39" evidence="14">
    <location>
        <begin position="8"/>
        <end position="130"/>
    </location>
</feature>
<evidence type="ECO:0000256" key="8">
    <source>
        <dbReference type="ARBA" id="ARBA00022840"/>
    </source>
</evidence>
<gene>
    <name evidence="15" type="ORF">I4641_00900</name>
</gene>
<dbReference type="EMBL" id="JADWDC010000002">
    <property type="protein sequence ID" value="MCC0175537.1"/>
    <property type="molecule type" value="Genomic_DNA"/>
</dbReference>
<dbReference type="PROSITE" id="PS50990">
    <property type="entry name" value="PEPTIDASE_C39"/>
    <property type="match status" value="1"/>
</dbReference>
<evidence type="ECO:0000256" key="4">
    <source>
        <dbReference type="ARBA" id="ARBA00022692"/>
    </source>
</evidence>
<evidence type="ECO:0000256" key="6">
    <source>
        <dbReference type="ARBA" id="ARBA00022801"/>
    </source>
</evidence>
<comment type="subcellular location">
    <subcellularLocation>
        <location evidence="1">Cell membrane</location>
        <topology evidence="1">Multi-pass membrane protein</topology>
    </subcellularLocation>
</comment>
<dbReference type="CDD" id="cd02418">
    <property type="entry name" value="Peptidase_C39B"/>
    <property type="match status" value="1"/>
</dbReference>
<dbReference type="GO" id="GO:0015421">
    <property type="term" value="F:ABC-type oligopeptide transporter activity"/>
    <property type="evidence" value="ECO:0007669"/>
    <property type="project" value="TreeGrafter"/>
</dbReference>
<feature type="transmembrane region" description="Helical" evidence="11">
    <location>
        <begin position="277"/>
        <end position="298"/>
    </location>
</feature>
<feature type="transmembrane region" description="Helical" evidence="11">
    <location>
        <begin position="304"/>
        <end position="324"/>
    </location>
</feature>
<dbReference type="RefSeq" id="WP_229638542.1">
    <property type="nucleotide sequence ID" value="NZ_JADWDC010000002.1"/>
</dbReference>
<dbReference type="PANTHER" id="PTHR43394:SF1">
    <property type="entry name" value="ATP-BINDING CASSETTE SUB-FAMILY B MEMBER 10, MITOCHONDRIAL"/>
    <property type="match status" value="1"/>
</dbReference>
<feature type="transmembrane region" description="Helical" evidence="11">
    <location>
        <begin position="389"/>
        <end position="410"/>
    </location>
</feature>
<evidence type="ECO:0000256" key="7">
    <source>
        <dbReference type="ARBA" id="ARBA00022807"/>
    </source>
</evidence>
<dbReference type="Gene3D" id="3.90.70.10">
    <property type="entry name" value="Cysteine proteinases"/>
    <property type="match status" value="1"/>
</dbReference>
<dbReference type="AlphaFoldDB" id="A0A964BMQ1"/>
<keyword evidence="10 11" id="KW-0472">Membrane</keyword>
<keyword evidence="7" id="KW-0788">Thiol protease</keyword>
<dbReference type="Pfam" id="PF00664">
    <property type="entry name" value="ABC_membrane"/>
    <property type="match status" value="1"/>
</dbReference>
<dbReference type="SUPFAM" id="SSF90123">
    <property type="entry name" value="ABC transporter transmembrane region"/>
    <property type="match status" value="1"/>
</dbReference>
<dbReference type="CDD" id="cd18570">
    <property type="entry name" value="ABC_6TM_PCAT1_LagD_like"/>
    <property type="match status" value="1"/>
</dbReference>
<feature type="domain" description="ABC transporter" evidence="12">
    <location>
        <begin position="480"/>
        <end position="714"/>
    </location>
</feature>
<proteinExistence type="predicted"/>
<evidence type="ECO:0000256" key="5">
    <source>
        <dbReference type="ARBA" id="ARBA00022741"/>
    </source>
</evidence>
<dbReference type="FunFam" id="3.40.50.300:FF:000299">
    <property type="entry name" value="ABC transporter ATP-binding protein/permease"/>
    <property type="match status" value="1"/>
</dbReference>
<dbReference type="InterPro" id="IPR011527">
    <property type="entry name" value="ABC1_TM_dom"/>
</dbReference>
<feature type="transmembrane region" description="Helical" evidence="11">
    <location>
        <begin position="199"/>
        <end position="217"/>
    </location>
</feature>
<dbReference type="GO" id="GO:0005524">
    <property type="term" value="F:ATP binding"/>
    <property type="evidence" value="ECO:0007669"/>
    <property type="project" value="UniProtKB-KW"/>
</dbReference>
<sequence length="724" mass="80528">MKYHNVLQHSEEDCGAACLATIAKYYGRNFTLNHIREVVGTGQLGTTLLGLRRGTEAMGFYARSGKASGELLQQLDKVPLPAIIHWQGYHWVVFYGKKGRKYVIADPSVGVRYLSRREFSEGWKNGVMLLLKPDPERFNAQSNDEFSGFFRFIRRVIPYRNWLIQAVFYAQIVGLLALASPFLIQILTDDVLVRGDTSLLTSVAIAVIVMKIIDTILRTVEENLVAHASERLELGLVLDFAHQLLRLPLTYYETRRSGEIVSRLEDIQTIKRLISKLVVSLPSQVFIALFSFGLMLFYSRQLTLISVVIGIIMTLTTFVFLPTLQQKIRQLLILDAENQGVLVESFKGALALKTTSAEPQFWDEFQNRFGRLANHSLTTTRISIINSRFSSLISGIGGVSLLWVGSLLVIDKQMSIGQLLAFKTLSGNFWDLISFLIGFVDSVARAKTATQRLTEVIDSTPEIAAKDKKPFVTIPDNADIICNQVNFCYPGRIELLEDFDLTMPGGKVIALIGQSGCGKSTLAKVIAGLYTLSSGNIRLGDYNLSDLSLASLRQQVILIPQDAHFWSRSIVENFRLGTPHIPFESIVQACKIAEADDFISKLPDKYQTVLGEFGSNLSGGQRQRLAIARAIVTDPPILILDESTSGLDPVSEAKVLHNLLSHRQGKTTILISHRPSVVQLADWIVMLEEGHLSIQGTPADLRQQAGVHLSFIAGVKELELERNE</sequence>
<keyword evidence="8" id="KW-0067">ATP-binding</keyword>
<dbReference type="GO" id="GO:0006508">
    <property type="term" value="P:proteolysis"/>
    <property type="evidence" value="ECO:0007669"/>
    <property type="project" value="InterPro"/>
</dbReference>
<dbReference type="SUPFAM" id="SSF52540">
    <property type="entry name" value="P-loop containing nucleoside triphosphate hydrolases"/>
    <property type="match status" value="1"/>
</dbReference>
<evidence type="ECO:0000259" key="12">
    <source>
        <dbReference type="PROSITE" id="PS50893"/>
    </source>
</evidence>
<dbReference type="SMART" id="SM00382">
    <property type="entry name" value="AAA"/>
    <property type="match status" value="1"/>
</dbReference>
<protein>
    <submittedName>
        <fullName evidence="15">Peptidase domain-containing ABC transporter</fullName>
    </submittedName>
</protein>
<keyword evidence="2" id="KW-0813">Transport</keyword>
<dbReference type="InterPro" id="IPR017871">
    <property type="entry name" value="ABC_transporter-like_CS"/>
</dbReference>
<dbReference type="Gene3D" id="3.40.50.300">
    <property type="entry name" value="P-loop containing nucleotide triphosphate hydrolases"/>
    <property type="match status" value="1"/>
</dbReference>
<feature type="transmembrane region" description="Helical" evidence="11">
    <location>
        <begin position="162"/>
        <end position="187"/>
    </location>
</feature>
<evidence type="ECO:0000259" key="14">
    <source>
        <dbReference type="PROSITE" id="PS50990"/>
    </source>
</evidence>
<keyword evidence="5" id="KW-0547">Nucleotide-binding</keyword>
<evidence type="ECO:0000256" key="9">
    <source>
        <dbReference type="ARBA" id="ARBA00022989"/>
    </source>
</evidence>
<keyword evidence="4 11" id="KW-0812">Transmembrane</keyword>
<keyword evidence="9 11" id="KW-1133">Transmembrane helix</keyword>
<accession>A0A964BMQ1</accession>
<keyword evidence="7" id="KW-0645">Protease</keyword>
<keyword evidence="16" id="KW-1185">Reference proteome</keyword>
<evidence type="ECO:0000313" key="15">
    <source>
        <dbReference type="EMBL" id="MCC0175537.1"/>
    </source>
</evidence>
<reference evidence="15" key="1">
    <citation type="journal article" date="2021" name="Antonie Van Leeuwenhoek">
        <title>Draft genome and description of Waterburya agarophytonicola gen. nov. sp. nov. (Pleurocapsales, Cyanobacteria): a seaweed symbiont.</title>
        <authorList>
            <person name="Bonthond G."/>
            <person name="Shalygin S."/>
            <person name="Bayer T."/>
            <person name="Weinberger F."/>
        </authorList>
    </citation>
    <scope>NUCLEOTIDE SEQUENCE</scope>
    <source>
        <strain evidence="15">KI4</strain>
    </source>
</reference>
<dbReference type="PROSITE" id="PS00211">
    <property type="entry name" value="ABC_TRANSPORTER_1"/>
    <property type="match status" value="1"/>
</dbReference>
<dbReference type="InterPro" id="IPR039421">
    <property type="entry name" value="Type_1_exporter"/>
</dbReference>
<dbReference type="InterPro" id="IPR003593">
    <property type="entry name" value="AAA+_ATPase"/>
</dbReference>
<dbReference type="PROSITE" id="PS50893">
    <property type="entry name" value="ABC_TRANSPORTER_2"/>
    <property type="match status" value="1"/>
</dbReference>
<evidence type="ECO:0000256" key="2">
    <source>
        <dbReference type="ARBA" id="ARBA00022448"/>
    </source>
</evidence>
<dbReference type="GO" id="GO:0008234">
    <property type="term" value="F:cysteine-type peptidase activity"/>
    <property type="evidence" value="ECO:0007669"/>
    <property type="project" value="UniProtKB-KW"/>
</dbReference>
<dbReference type="Pfam" id="PF03412">
    <property type="entry name" value="Peptidase_C39"/>
    <property type="match status" value="1"/>
</dbReference>
<dbReference type="Proteomes" id="UP000729733">
    <property type="component" value="Unassembled WGS sequence"/>
</dbReference>
<comment type="caution">
    <text evidence="15">The sequence shown here is derived from an EMBL/GenBank/DDBJ whole genome shotgun (WGS) entry which is preliminary data.</text>
</comment>
<evidence type="ECO:0000313" key="16">
    <source>
        <dbReference type="Proteomes" id="UP000729733"/>
    </source>
</evidence>
<dbReference type="PROSITE" id="PS50929">
    <property type="entry name" value="ABC_TM1F"/>
    <property type="match status" value="1"/>
</dbReference>
<dbReference type="PANTHER" id="PTHR43394">
    <property type="entry name" value="ATP-DEPENDENT PERMEASE MDL1, MITOCHONDRIAL"/>
    <property type="match status" value="1"/>
</dbReference>
<dbReference type="GO" id="GO:0016887">
    <property type="term" value="F:ATP hydrolysis activity"/>
    <property type="evidence" value="ECO:0007669"/>
    <property type="project" value="InterPro"/>
</dbReference>
<dbReference type="InterPro" id="IPR003439">
    <property type="entry name" value="ABC_transporter-like_ATP-bd"/>
</dbReference>
<evidence type="ECO:0000256" key="11">
    <source>
        <dbReference type="SAM" id="Phobius"/>
    </source>
</evidence>
<dbReference type="InterPro" id="IPR005074">
    <property type="entry name" value="Peptidase_C39"/>
</dbReference>
<dbReference type="Gene3D" id="1.20.1560.10">
    <property type="entry name" value="ABC transporter type 1, transmembrane domain"/>
    <property type="match status" value="1"/>
</dbReference>
<organism evidence="15 16">
    <name type="scientific">Waterburya agarophytonicola KI4</name>
    <dbReference type="NCBI Taxonomy" id="2874699"/>
    <lineage>
        <taxon>Bacteria</taxon>
        <taxon>Bacillati</taxon>
        <taxon>Cyanobacteriota</taxon>
        <taxon>Cyanophyceae</taxon>
        <taxon>Pleurocapsales</taxon>
        <taxon>Hyellaceae</taxon>
        <taxon>Waterburya</taxon>
        <taxon>Waterburya agarophytonicola</taxon>
    </lineage>
</organism>